<dbReference type="AlphaFoldDB" id="A0A448SW44"/>
<evidence type="ECO:0000256" key="5">
    <source>
        <dbReference type="ARBA" id="ARBA00022692"/>
    </source>
</evidence>
<dbReference type="NCBIfam" id="TIGR00801">
    <property type="entry name" value="ncs2"/>
    <property type="match status" value="1"/>
</dbReference>
<feature type="transmembrane region" description="Helical" evidence="8">
    <location>
        <begin position="332"/>
        <end position="350"/>
    </location>
</feature>
<feature type="transmembrane region" description="Helical" evidence="8">
    <location>
        <begin position="245"/>
        <end position="267"/>
    </location>
</feature>
<dbReference type="PROSITE" id="PS01116">
    <property type="entry name" value="XANTH_URACIL_PERMASE"/>
    <property type="match status" value="1"/>
</dbReference>
<evidence type="ECO:0000256" key="7">
    <source>
        <dbReference type="ARBA" id="ARBA00023136"/>
    </source>
</evidence>
<feature type="transmembrane region" description="Helical" evidence="8">
    <location>
        <begin position="389"/>
        <end position="410"/>
    </location>
</feature>
<dbReference type="GO" id="GO:0042907">
    <property type="term" value="F:xanthine transmembrane transporter activity"/>
    <property type="evidence" value="ECO:0007669"/>
    <property type="project" value="TreeGrafter"/>
</dbReference>
<feature type="transmembrane region" description="Helical" evidence="8">
    <location>
        <begin position="53"/>
        <end position="71"/>
    </location>
</feature>
<dbReference type="InterPro" id="IPR006043">
    <property type="entry name" value="NCS2"/>
</dbReference>
<evidence type="ECO:0000256" key="6">
    <source>
        <dbReference type="ARBA" id="ARBA00022989"/>
    </source>
</evidence>
<dbReference type="InterPro" id="IPR017588">
    <property type="entry name" value="UacT-like"/>
</dbReference>
<dbReference type="Proteomes" id="UP000281904">
    <property type="component" value="Chromosome"/>
</dbReference>
<evidence type="ECO:0000256" key="1">
    <source>
        <dbReference type="ARBA" id="ARBA00004651"/>
    </source>
</evidence>
<evidence type="ECO:0000256" key="2">
    <source>
        <dbReference type="ARBA" id="ARBA00008821"/>
    </source>
</evidence>
<organism evidence="9 10">
    <name type="scientific">Serratia rubidaea</name>
    <name type="common">Serratia marinorubra</name>
    <dbReference type="NCBI Taxonomy" id="61652"/>
    <lineage>
        <taxon>Bacteria</taxon>
        <taxon>Pseudomonadati</taxon>
        <taxon>Pseudomonadota</taxon>
        <taxon>Gammaproteobacteria</taxon>
        <taxon>Enterobacterales</taxon>
        <taxon>Yersiniaceae</taxon>
        <taxon>Serratia</taxon>
    </lineage>
</organism>
<evidence type="ECO:0000313" key="10">
    <source>
        <dbReference type="Proteomes" id="UP000281904"/>
    </source>
</evidence>
<dbReference type="EMBL" id="LR134493">
    <property type="protein sequence ID" value="VEI71954.1"/>
    <property type="molecule type" value="Genomic_DNA"/>
</dbReference>
<dbReference type="Pfam" id="PF00860">
    <property type="entry name" value="Xan_ur_permease"/>
    <property type="match status" value="1"/>
</dbReference>
<comment type="similarity">
    <text evidence="2">Belongs to the nucleobase:cation symporter-2 (NCS2) (TC 2.A.40) family.</text>
</comment>
<feature type="transmembrane region" description="Helical" evidence="8">
    <location>
        <begin position="83"/>
        <end position="104"/>
    </location>
</feature>
<dbReference type="InterPro" id="IPR006042">
    <property type="entry name" value="Xan_ur_permease"/>
</dbReference>
<dbReference type="GO" id="GO:0005886">
    <property type="term" value="C:plasma membrane"/>
    <property type="evidence" value="ECO:0007669"/>
    <property type="project" value="UniProtKB-SubCell"/>
</dbReference>
<keyword evidence="7 8" id="KW-0472">Membrane</keyword>
<feature type="transmembrane region" description="Helical" evidence="8">
    <location>
        <begin position="416"/>
        <end position="438"/>
    </location>
</feature>
<proteinExistence type="inferred from homology"/>
<name>A0A448SW44_SERRU</name>
<dbReference type="NCBIfam" id="TIGR03173">
    <property type="entry name" value="pbuX"/>
    <property type="match status" value="1"/>
</dbReference>
<feature type="transmembrane region" description="Helical" evidence="8">
    <location>
        <begin position="176"/>
        <end position="195"/>
    </location>
</feature>
<keyword evidence="5 8" id="KW-0812">Transmembrane</keyword>
<comment type="subcellular location">
    <subcellularLocation>
        <location evidence="1">Cell membrane</location>
        <topology evidence="1">Multi-pass membrane protein</topology>
    </subcellularLocation>
</comment>
<feature type="transmembrane region" description="Helical" evidence="8">
    <location>
        <begin position="20"/>
        <end position="47"/>
    </location>
</feature>
<dbReference type="NCBIfam" id="NF037981">
    <property type="entry name" value="NCS2_1"/>
    <property type="match status" value="1"/>
</dbReference>
<keyword evidence="6 8" id="KW-1133">Transmembrane helix</keyword>
<protein>
    <submittedName>
        <fullName evidence="9">Xanthine permease XanP</fullName>
    </submittedName>
</protein>
<evidence type="ECO:0000256" key="8">
    <source>
        <dbReference type="SAM" id="Phobius"/>
    </source>
</evidence>
<reference evidence="9 10" key="1">
    <citation type="submission" date="2018-12" db="EMBL/GenBank/DDBJ databases">
        <authorList>
            <consortium name="Pathogen Informatics"/>
        </authorList>
    </citation>
    <scope>NUCLEOTIDE SEQUENCE [LARGE SCALE GENOMIC DNA]</scope>
    <source>
        <strain evidence="9 10">NCTC10036</strain>
    </source>
</reference>
<keyword evidence="4" id="KW-1003">Cell membrane</keyword>
<feature type="transmembrane region" description="Helical" evidence="8">
    <location>
        <begin position="202"/>
        <end position="225"/>
    </location>
</feature>
<evidence type="ECO:0000313" key="9">
    <source>
        <dbReference type="EMBL" id="VEI71954.1"/>
    </source>
</evidence>
<feature type="transmembrane region" description="Helical" evidence="8">
    <location>
        <begin position="356"/>
        <end position="377"/>
    </location>
</feature>
<evidence type="ECO:0000256" key="3">
    <source>
        <dbReference type="ARBA" id="ARBA00022448"/>
    </source>
</evidence>
<feature type="transmembrane region" description="Helical" evidence="8">
    <location>
        <begin position="143"/>
        <end position="164"/>
    </location>
</feature>
<feature type="transmembrane region" description="Helical" evidence="8">
    <location>
        <begin position="116"/>
        <end position="136"/>
    </location>
</feature>
<sequence>MSDEKNSTLLYGLEQRIPPLPAFFSALQHVLAGLVSIITPPLLIGATLGLGPWMPYLISMSLLASGIGTFLQSNRLWGIGAGMICMQGTSFAFLGVSVAGGLWVKQQGGGPEDIMAMLFGVNFVAALVPVVVSRFIEPLKKIFTPVITGSVIALIGISLIKVSVINWCGGEGAKDFGSISNIGLGGLTLGVIVLLSCAGNRWLRLASIVVGIAAGCLAAALTGNFHPVSVGDTWFRLPALFPFGFQFNSAIFLPIALVSLVCILEAVGDLTANSLISQQPIDNAAFRARLKGGILADGVSCMIAAMLCAFPNTTFAQNNGVIQMTGVASRYVGRYMGVILILLGLFPPFGELLRQIPTPVLGGATMVMFGCVVAAGIRIITQSPLTRRTMLIVGLAFGIGLGIEAVPAFLTHFPPLVGNLFGSAATSGGLVAIILNLIMPEEKHDAVVSNRSHDERARTL</sequence>
<dbReference type="RefSeq" id="WP_126533213.1">
    <property type="nucleotide sequence ID" value="NZ_JAMWJM010000001.1"/>
</dbReference>
<dbReference type="PANTHER" id="PTHR42810">
    <property type="entry name" value="PURINE PERMEASE C1399.01C-RELATED"/>
    <property type="match status" value="1"/>
</dbReference>
<accession>A0A448SW44</accession>
<gene>
    <name evidence="9" type="primary">xanP_2</name>
    <name evidence="9" type="ORF">NCTC10036_04529</name>
</gene>
<evidence type="ECO:0000256" key="4">
    <source>
        <dbReference type="ARBA" id="ARBA00022475"/>
    </source>
</evidence>
<keyword evidence="3" id="KW-0813">Transport</keyword>
<dbReference type="PANTHER" id="PTHR42810:SF2">
    <property type="entry name" value="PURINE PERMEASE C1399.01C-RELATED"/>
    <property type="match status" value="1"/>
</dbReference>